<dbReference type="EC" id="2.7.7.65" evidence="1"/>
<name>A0ABV9D0Z0_9GAMM</name>
<dbReference type="PANTHER" id="PTHR45138:SF9">
    <property type="entry name" value="DIGUANYLATE CYCLASE DGCM-RELATED"/>
    <property type="match status" value="1"/>
</dbReference>
<feature type="domain" description="GGDEF" evidence="5">
    <location>
        <begin position="405"/>
        <end position="538"/>
    </location>
</feature>
<gene>
    <name evidence="6" type="ORF">ACFO0U_07915</name>
</gene>
<feature type="domain" description="Response regulatory" evidence="4">
    <location>
        <begin position="250"/>
        <end position="365"/>
    </location>
</feature>
<dbReference type="PROSITE" id="PS50887">
    <property type="entry name" value="GGDEF"/>
    <property type="match status" value="1"/>
</dbReference>
<dbReference type="Pfam" id="PF00072">
    <property type="entry name" value="Response_reg"/>
    <property type="match status" value="1"/>
</dbReference>
<proteinExistence type="predicted"/>
<dbReference type="Pfam" id="PF00990">
    <property type="entry name" value="GGDEF"/>
    <property type="match status" value="1"/>
</dbReference>
<feature type="modified residue" description="4-aspartylphosphate" evidence="3">
    <location>
        <position position="178"/>
    </location>
</feature>
<dbReference type="Gene3D" id="3.40.50.2300">
    <property type="match status" value="1"/>
</dbReference>
<dbReference type="InterPro" id="IPR050469">
    <property type="entry name" value="Diguanylate_Cyclase"/>
</dbReference>
<comment type="catalytic activity">
    <reaction evidence="2">
        <text>2 GTP = 3',3'-c-di-GMP + 2 diphosphate</text>
        <dbReference type="Rhea" id="RHEA:24898"/>
        <dbReference type="ChEBI" id="CHEBI:33019"/>
        <dbReference type="ChEBI" id="CHEBI:37565"/>
        <dbReference type="ChEBI" id="CHEBI:58805"/>
        <dbReference type="EC" id="2.7.7.65"/>
    </reaction>
</comment>
<reference evidence="7" key="1">
    <citation type="journal article" date="2019" name="Int. J. Syst. Evol. Microbiol.">
        <title>The Global Catalogue of Microorganisms (GCM) 10K type strain sequencing project: providing services to taxonomists for standard genome sequencing and annotation.</title>
        <authorList>
            <consortium name="The Broad Institute Genomics Platform"/>
            <consortium name="The Broad Institute Genome Sequencing Center for Infectious Disease"/>
            <person name="Wu L."/>
            <person name="Ma J."/>
        </authorList>
    </citation>
    <scope>NUCLEOTIDE SEQUENCE [LARGE SCALE GENOMIC DNA]</scope>
    <source>
        <strain evidence="7">CGMCC 1.12121</strain>
    </source>
</reference>
<evidence type="ECO:0000313" key="6">
    <source>
        <dbReference type="EMBL" id="MFC4538695.1"/>
    </source>
</evidence>
<evidence type="ECO:0000313" key="7">
    <source>
        <dbReference type="Proteomes" id="UP001596030"/>
    </source>
</evidence>
<dbReference type="SMART" id="SM00267">
    <property type="entry name" value="GGDEF"/>
    <property type="match status" value="1"/>
</dbReference>
<dbReference type="InterPro" id="IPR011006">
    <property type="entry name" value="CheY-like_superfamily"/>
</dbReference>
<dbReference type="CDD" id="cd01949">
    <property type="entry name" value="GGDEF"/>
    <property type="match status" value="1"/>
</dbReference>
<protein>
    <recommendedName>
        <fullName evidence="1">diguanylate cyclase</fullName>
        <ecNumber evidence="1">2.7.7.65</ecNumber>
    </recommendedName>
</protein>
<dbReference type="PANTHER" id="PTHR45138">
    <property type="entry name" value="REGULATORY COMPONENTS OF SENSORY TRANSDUCTION SYSTEM"/>
    <property type="match status" value="1"/>
</dbReference>
<comment type="caution">
    <text evidence="6">The sequence shown here is derived from an EMBL/GenBank/DDBJ whole genome shotgun (WGS) entry which is preliminary data.</text>
</comment>
<dbReference type="Proteomes" id="UP001596030">
    <property type="component" value="Unassembled WGS sequence"/>
</dbReference>
<evidence type="ECO:0000256" key="2">
    <source>
        <dbReference type="ARBA" id="ARBA00034247"/>
    </source>
</evidence>
<dbReference type="NCBIfam" id="TIGR00254">
    <property type="entry name" value="GGDEF"/>
    <property type="match status" value="1"/>
</dbReference>
<evidence type="ECO:0000259" key="4">
    <source>
        <dbReference type="PROSITE" id="PS50110"/>
    </source>
</evidence>
<dbReference type="InterPro" id="IPR000160">
    <property type="entry name" value="GGDEF_dom"/>
</dbReference>
<keyword evidence="7" id="KW-1185">Reference proteome</keyword>
<evidence type="ECO:0000259" key="5">
    <source>
        <dbReference type="PROSITE" id="PS50887"/>
    </source>
</evidence>
<dbReference type="SUPFAM" id="SSF55073">
    <property type="entry name" value="Nucleotide cyclase"/>
    <property type="match status" value="1"/>
</dbReference>
<dbReference type="RefSeq" id="WP_246975760.1">
    <property type="nucleotide sequence ID" value="NZ_JAKGAN010000009.1"/>
</dbReference>
<keyword evidence="6" id="KW-0808">Transferase</keyword>
<feature type="domain" description="Response regulatory" evidence="4">
    <location>
        <begin position="131"/>
        <end position="241"/>
    </location>
</feature>
<dbReference type="EMBL" id="JBHSEU010000011">
    <property type="protein sequence ID" value="MFC4538695.1"/>
    <property type="molecule type" value="Genomic_DNA"/>
</dbReference>
<dbReference type="Gene3D" id="3.30.70.270">
    <property type="match status" value="1"/>
</dbReference>
<dbReference type="SMART" id="SM00448">
    <property type="entry name" value="REC"/>
    <property type="match status" value="1"/>
</dbReference>
<evidence type="ECO:0000256" key="3">
    <source>
        <dbReference type="PROSITE-ProRule" id="PRU00169"/>
    </source>
</evidence>
<dbReference type="GO" id="GO:0052621">
    <property type="term" value="F:diguanylate cyclase activity"/>
    <property type="evidence" value="ECO:0007669"/>
    <property type="project" value="UniProtKB-EC"/>
</dbReference>
<dbReference type="SUPFAM" id="SSF52172">
    <property type="entry name" value="CheY-like"/>
    <property type="match status" value="2"/>
</dbReference>
<keyword evidence="3" id="KW-0597">Phosphoprotein</keyword>
<evidence type="ECO:0000256" key="1">
    <source>
        <dbReference type="ARBA" id="ARBA00012528"/>
    </source>
</evidence>
<sequence>MQDSERSRRLEALRAQYVEKLHDDVQAVMTQVEEMSTRENAAAAVELETVCEALQRIADSADSFGYDVLSETCAEVACQVRQWLDGEVLPAPYTLAALQSRLQHGAQQLPTLEELLPAHATPGQRGAASVRVALLGDEPQWRSALGEALSALGYECHEYAMRDVDALMAWRPEAVLIDERSVSRSRWSAWWSGWSSPPHLLVCGDEDDFAARLSAVRHGVAGYFVPPVDAALIDRCLERLVPGPTLEPLRVLIVDADVELAEHYHLVLDGAGIDSRVVNVPADTLVALRDYRPDLALVDTRLPACTGREMAHVMRLDDAWRDLPVVYLAAAGDDVREQALTRSGDAFLGKPVDDDALVATVLSHAHRARDSRRWVARDGLTGLLTLAALQELLEVEFARAQRSGTPTSLALIDIDHVGALNAHHGYSRGDHVIRLLADHLTQQLRFIDHVGRYADGAFCVVLPHCSPEDAQRAIERIRLQFQSQMQTLNDCSSVDVTFSAGVVGLHDAPSVEAGLDAVDQRLYRAKLAGRNRVLGNGDA</sequence>
<organism evidence="6 7">
    <name type="scientific">Chromohalobacter sarecensis</name>
    <dbReference type="NCBI Taxonomy" id="245294"/>
    <lineage>
        <taxon>Bacteria</taxon>
        <taxon>Pseudomonadati</taxon>
        <taxon>Pseudomonadota</taxon>
        <taxon>Gammaproteobacteria</taxon>
        <taxon>Oceanospirillales</taxon>
        <taxon>Halomonadaceae</taxon>
        <taxon>Chromohalobacter</taxon>
    </lineage>
</organism>
<dbReference type="InterPro" id="IPR001789">
    <property type="entry name" value="Sig_transdc_resp-reg_receiver"/>
</dbReference>
<dbReference type="InterPro" id="IPR043128">
    <property type="entry name" value="Rev_trsase/Diguanyl_cyclase"/>
</dbReference>
<dbReference type="InterPro" id="IPR029787">
    <property type="entry name" value="Nucleotide_cyclase"/>
</dbReference>
<accession>A0ABV9D0Z0</accession>
<dbReference type="PROSITE" id="PS50110">
    <property type="entry name" value="RESPONSE_REGULATORY"/>
    <property type="match status" value="2"/>
</dbReference>
<keyword evidence="6" id="KW-0548">Nucleotidyltransferase</keyword>
<feature type="modified residue" description="4-aspartylphosphate" evidence="3">
    <location>
        <position position="299"/>
    </location>
</feature>